<feature type="compositionally biased region" description="Pro residues" evidence="1">
    <location>
        <begin position="381"/>
        <end position="391"/>
    </location>
</feature>
<dbReference type="EMBL" id="BMHP01000005">
    <property type="protein sequence ID" value="GGD90797.1"/>
    <property type="molecule type" value="Genomic_DNA"/>
</dbReference>
<dbReference type="InterPro" id="IPR051465">
    <property type="entry name" value="Cell_Envelope_Struct_Comp"/>
</dbReference>
<organism evidence="3 4">
    <name type="scientific">Paenibacillus nasutitermitis</name>
    <dbReference type="NCBI Taxonomy" id="1652958"/>
    <lineage>
        <taxon>Bacteria</taxon>
        <taxon>Bacillati</taxon>
        <taxon>Bacillota</taxon>
        <taxon>Bacilli</taxon>
        <taxon>Bacillales</taxon>
        <taxon>Paenibacillaceae</taxon>
        <taxon>Paenibacillus</taxon>
    </lineage>
</organism>
<dbReference type="CDD" id="cd00063">
    <property type="entry name" value="FN3"/>
    <property type="match status" value="2"/>
</dbReference>
<accession>A0A916ZEK7</accession>
<dbReference type="InterPro" id="IPR001119">
    <property type="entry name" value="SLH_dom"/>
</dbReference>
<gene>
    <name evidence="3" type="ORF">GCM10010911_56880</name>
</gene>
<dbReference type="AlphaFoldDB" id="A0A916ZEK7"/>
<evidence type="ECO:0000313" key="4">
    <source>
        <dbReference type="Proteomes" id="UP000612456"/>
    </source>
</evidence>
<evidence type="ECO:0000259" key="2">
    <source>
        <dbReference type="PROSITE" id="PS51272"/>
    </source>
</evidence>
<dbReference type="SMART" id="SM00060">
    <property type="entry name" value="FN3"/>
    <property type="match status" value="2"/>
</dbReference>
<evidence type="ECO:0000313" key="3">
    <source>
        <dbReference type="EMBL" id="GGD90797.1"/>
    </source>
</evidence>
<feature type="domain" description="SLH" evidence="2">
    <location>
        <begin position="154"/>
        <end position="217"/>
    </location>
</feature>
<dbReference type="Pfam" id="PF00395">
    <property type="entry name" value="SLH"/>
    <property type="match status" value="3"/>
</dbReference>
<name>A0A916ZEK7_9BACL</name>
<dbReference type="PROSITE" id="PS51272">
    <property type="entry name" value="SLH"/>
    <property type="match status" value="3"/>
</dbReference>
<protein>
    <recommendedName>
        <fullName evidence="2">SLH domain-containing protein</fullName>
    </recommendedName>
</protein>
<comment type="caution">
    <text evidence="3">The sequence shown here is derived from an EMBL/GenBank/DDBJ whole genome shotgun (WGS) entry which is preliminary data.</text>
</comment>
<feature type="domain" description="SLH" evidence="2">
    <location>
        <begin position="31"/>
        <end position="94"/>
    </location>
</feature>
<feature type="region of interest" description="Disordered" evidence="1">
    <location>
        <begin position="373"/>
        <end position="395"/>
    </location>
</feature>
<dbReference type="InterPro" id="IPR036116">
    <property type="entry name" value="FN3_sf"/>
</dbReference>
<feature type="domain" description="SLH" evidence="2">
    <location>
        <begin position="95"/>
        <end position="153"/>
    </location>
</feature>
<evidence type="ECO:0000256" key="1">
    <source>
        <dbReference type="SAM" id="MobiDB-lite"/>
    </source>
</evidence>
<dbReference type="Gene3D" id="2.60.40.10">
    <property type="entry name" value="Immunoglobulins"/>
    <property type="match status" value="2"/>
</dbReference>
<dbReference type="PANTHER" id="PTHR43308">
    <property type="entry name" value="OUTER MEMBRANE PROTEIN ALPHA-RELATED"/>
    <property type="match status" value="1"/>
</dbReference>
<reference evidence="3" key="1">
    <citation type="journal article" date="2014" name="Int. J. Syst. Evol. Microbiol.">
        <title>Complete genome sequence of Corynebacterium casei LMG S-19264T (=DSM 44701T), isolated from a smear-ripened cheese.</title>
        <authorList>
            <consortium name="US DOE Joint Genome Institute (JGI-PGF)"/>
            <person name="Walter F."/>
            <person name="Albersmeier A."/>
            <person name="Kalinowski J."/>
            <person name="Ruckert C."/>
        </authorList>
    </citation>
    <scope>NUCLEOTIDE SEQUENCE</scope>
    <source>
        <strain evidence="3">CGMCC 1.15178</strain>
    </source>
</reference>
<dbReference type="Proteomes" id="UP000612456">
    <property type="component" value="Unassembled WGS sequence"/>
</dbReference>
<dbReference type="InterPro" id="IPR003961">
    <property type="entry name" value="FN3_dom"/>
</dbReference>
<reference evidence="3" key="2">
    <citation type="submission" date="2020-09" db="EMBL/GenBank/DDBJ databases">
        <authorList>
            <person name="Sun Q."/>
            <person name="Zhou Y."/>
        </authorList>
    </citation>
    <scope>NUCLEOTIDE SEQUENCE</scope>
    <source>
        <strain evidence="3">CGMCC 1.15178</strain>
    </source>
</reference>
<dbReference type="SUPFAM" id="SSF49265">
    <property type="entry name" value="Fibronectin type III"/>
    <property type="match status" value="1"/>
</dbReference>
<keyword evidence="4" id="KW-1185">Reference proteome</keyword>
<dbReference type="InterPro" id="IPR013783">
    <property type="entry name" value="Ig-like_fold"/>
</dbReference>
<sequence length="1029" mass="109500">MIDVRKRNRGWRAAVAAALIISLIGSVMPWVAAAKPNDTDAHWASQTMEKWAENGLLSGYADGSYQPDQSVTRAEFIALANRAYKLEARSPVVFKDVSAGKWYAPEFGKAVAAGYISGYEDGTARPAKQVTRQEAALMLFKLAKLDLEPAGGSGTGFTDDALLAGWGRTAVAAVSARNWLSGYPDGSFKPDRAMTRAEAVVVLDRALSDVNSGEVPEPEDKVYKEAGTYGPSEGVEEVAGNVVISAAGVKLRNMVITGNLTLDQGIGEGDVHLENVTVQGTTTVHGGGANSVYLNDSTFHLIIVSKLTGQVRLVLEGNTIVDAMQVLSRLILVLSGSSSIGTMEVRAVLAVTGQGLITEALLYVTGSTFERKPGKLTPKYPAEPDPAPNAPYPGGGGISVPDPAPVITGVQDGQTYWSYVTPASTGAITSAVLEKDGIAVASYAYGDLIKESGDYVLTLGTAGGSRSTVRFKLRSDVKLTALQEEIIYRDHKLTFPVHLSNNGADYDQAVNSLKISISGLAADARTLSADYETSDGRSISGLLLERDGEAFSTASFQQASFKIIKGQDLTVIYTMDLGPSLQERSIQLESWVGSADNVSQQQAIARLQALHFTAEADPAAPVTDLSVTAKTGTTVDMSFTQPSGAENVFLELSEDNGGSWRAAATSEQLTALSASAQVIGLEQGTSYHLRLRVAGGWHAGVSNTVAVTTNEPDPVVTGVQDGQTYPSYVTPQSAEGKTIIAAILVKDGVEDEYYELGNTLTESGSYELTVTEDNLAMTTIRFALVPLTQLTVINDDQYRVNYVISEHRLSIPVHVANTGADFADAVNGVKLTAPGLDGDVDSLRVLYGDAGSSPYAFFYLYREEDTDDFFGTFPPSPYTLDSGWDQNVNYSVELPPSWSERMIHVEAWVASVQNPSQAAAIAQIETVNFLVEADQPALINDLAVMDITDTTIMVLYSSPHLATEMSIEISEDGGETWQSADTQSPLTVDSNYARVVGLSAGTAYRIRLNVADGINAGPSNEVTATTLPS</sequence>
<proteinExistence type="predicted"/>
<dbReference type="PANTHER" id="PTHR43308:SF5">
    <property type="entry name" value="S-LAYER PROTEIN _ PEPTIDOGLYCAN ENDO-BETA-N-ACETYLGLUCOSAMINIDASE"/>
    <property type="match status" value="1"/>
</dbReference>